<evidence type="ECO:0000313" key="4">
    <source>
        <dbReference type="EMBL" id="WAR14647.1"/>
    </source>
</evidence>
<reference evidence="4" key="1">
    <citation type="submission" date="2022-11" db="EMBL/GenBank/DDBJ databases">
        <title>Centuries of genome instability and evolution in soft-shell clam transmissible cancer (bioRxiv).</title>
        <authorList>
            <person name="Hart S.F.M."/>
            <person name="Yonemitsu M.A."/>
            <person name="Giersch R.M."/>
            <person name="Beal B.F."/>
            <person name="Arriagada G."/>
            <person name="Davis B.W."/>
            <person name="Ostrander E.A."/>
            <person name="Goff S.P."/>
            <person name="Metzger M.J."/>
        </authorList>
    </citation>
    <scope>NUCLEOTIDE SEQUENCE</scope>
    <source>
        <strain evidence="4">MELC-2E11</strain>
        <tissue evidence="4">Siphon/mantle</tissue>
    </source>
</reference>
<keyword evidence="1" id="KW-0479">Metal-binding</keyword>
<organism evidence="4 5">
    <name type="scientific">Mya arenaria</name>
    <name type="common">Soft-shell clam</name>
    <dbReference type="NCBI Taxonomy" id="6604"/>
    <lineage>
        <taxon>Eukaryota</taxon>
        <taxon>Metazoa</taxon>
        <taxon>Spiralia</taxon>
        <taxon>Lophotrochozoa</taxon>
        <taxon>Mollusca</taxon>
        <taxon>Bivalvia</taxon>
        <taxon>Autobranchia</taxon>
        <taxon>Heteroconchia</taxon>
        <taxon>Euheterodonta</taxon>
        <taxon>Imparidentia</taxon>
        <taxon>Neoheterodontei</taxon>
        <taxon>Myida</taxon>
        <taxon>Myoidea</taxon>
        <taxon>Myidae</taxon>
        <taxon>Mya</taxon>
    </lineage>
</organism>
<dbReference type="Pfam" id="PF00096">
    <property type="entry name" value="zf-C2H2"/>
    <property type="match status" value="1"/>
</dbReference>
<dbReference type="InterPro" id="IPR013087">
    <property type="entry name" value="Znf_C2H2_type"/>
</dbReference>
<keyword evidence="1" id="KW-0862">Zinc</keyword>
<evidence type="ECO:0000259" key="3">
    <source>
        <dbReference type="PROSITE" id="PS50157"/>
    </source>
</evidence>
<dbReference type="SUPFAM" id="SSF57667">
    <property type="entry name" value="beta-beta-alpha zinc fingers"/>
    <property type="match status" value="1"/>
</dbReference>
<gene>
    <name evidence="4" type="ORF">MAR_004752</name>
</gene>
<name>A0ABY7EXH6_MYAAR</name>
<dbReference type="SMART" id="SM00355">
    <property type="entry name" value="ZnF_C2H2"/>
    <property type="match status" value="2"/>
</dbReference>
<feature type="region of interest" description="Disordered" evidence="2">
    <location>
        <begin position="60"/>
        <end position="86"/>
    </location>
</feature>
<evidence type="ECO:0000313" key="5">
    <source>
        <dbReference type="Proteomes" id="UP001164746"/>
    </source>
</evidence>
<dbReference type="Proteomes" id="UP001164746">
    <property type="component" value="Chromosome 9"/>
</dbReference>
<dbReference type="Gene3D" id="3.30.160.60">
    <property type="entry name" value="Classic Zinc Finger"/>
    <property type="match status" value="1"/>
</dbReference>
<feature type="non-terminal residue" evidence="4">
    <location>
        <position position="1"/>
    </location>
</feature>
<proteinExistence type="predicted"/>
<dbReference type="PROSITE" id="PS00028">
    <property type="entry name" value="ZINC_FINGER_C2H2_1"/>
    <property type="match status" value="1"/>
</dbReference>
<protein>
    <submittedName>
        <fullName evidence="4">ZN362-like protein</fullName>
    </submittedName>
</protein>
<keyword evidence="5" id="KW-1185">Reference proteome</keyword>
<feature type="domain" description="C2H2-type" evidence="3">
    <location>
        <begin position="96"/>
        <end position="125"/>
    </location>
</feature>
<keyword evidence="1" id="KW-0863">Zinc-finger</keyword>
<dbReference type="EMBL" id="CP111020">
    <property type="protein sequence ID" value="WAR14647.1"/>
    <property type="molecule type" value="Genomic_DNA"/>
</dbReference>
<feature type="compositionally biased region" description="Polar residues" evidence="2">
    <location>
        <begin position="72"/>
        <end position="83"/>
    </location>
</feature>
<dbReference type="PROSITE" id="PS50157">
    <property type="entry name" value="ZINC_FINGER_C2H2_2"/>
    <property type="match status" value="1"/>
</dbReference>
<dbReference type="InterPro" id="IPR036236">
    <property type="entry name" value="Znf_C2H2_sf"/>
</dbReference>
<sequence length="149" mass="16546">MEPRPPSVETKPIWVAPGIIVTRAGCEFSDTDSGSSNVEELATNNFNLADGKALLNTMFPFSEKGKTGTPKPIQSSENDTLQTRRPRCEKCGEKPYKCTISGCNRAFPQLSNLNHHIRNHDKPDPPPENTCVFCDRAYASETVLRTHLK</sequence>
<accession>A0ABY7EXH6</accession>
<evidence type="ECO:0000256" key="2">
    <source>
        <dbReference type="SAM" id="MobiDB-lite"/>
    </source>
</evidence>
<evidence type="ECO:0000256" key="1">
    <source>
        <dbReference type="PROSITE-ProRule" id="PRU00042"/>
    </source>
</evidence>